<feature type="compositionally biased region" description="Pro residues" evidence="1">
    <location>
        <begin position="206"/>
        <end position="221"/>
    </location>
</feature>
<evidence type="ECO:0000313" key="3">
    <source>
        <dbReference type="Proteomes" id="UP000194127"/>
    </source>
</evidence>
<feature type="compositionally biased region" description="Basic and acidic residues" evidence="1">
    <location>
        <begin position="102"/>
        <end position="115"/>
    </location>
</feature>
<feature type="compositionally biased region" description="Gly residues" evidence="1">
    <location>
        <begin position="420"/>
        <end position="430"/>
    </location>
</feature>
<keyword evidence="3" id="KW-1185">Reference proteome</keyword>
<gene>
    <name evidence="2" type="ORF">POSPLADRAFT_1127444</name>
</gene>
<dbReference type="AlphaFoldDB" id="A0A1X6NGT4"/>
<protein>
    <recommendedName>
        <fullName evidence="4">Rgp1-domain-containing protein</fullName>
    </recommendedName>
</protein>
<dbReference type="EMBL" id="KZ110591">
    <property type="protein sequence ID" value="OSX67858.1"/>
    <property type="molecule type" value="Genomic_DNA"/>
</dbReference>
<dbReference type="RefSeq" id="XP_024344652.1">
    <property type="nucleotide sequence ID" value="XM_024483628.1"/>
</dbReference>
<evidence type="ECO:0000256" key="1">
    <source>
        <dbReference type="SAM" id="MobiDB-lite"/>
    </source>
</evidence>
<reference evidence="2 3" key="1">
    <citation type="submission" date="2017-04" db="EMBL/GenBank/DDBJ databases">
        <title>Genome Sequence of the Model Brown-Rot Fungus Postia placenta SB12.</title>
        <authorList>
            <consortium name="DOE Joint Genome Institute"/>
            <person name="Gaskell J."/>
            <person name="Kersten P."/>
            <person name="Larrondo L.F."/>
            <person name="Canessa P."/>
            <person name="Martinez D."/>
            <person name="Hibbett D."/>
            <person name="Schmoll M."/>
            <person name="Kubicek C.P."/>
            <person name="Martinez A.T."/>
            <person name="Yadav J."/>
            <person name="Master E."/>
            <person name="Magnuson J.K."/>
            <person name="James T."/>
            <person name="Yaver D."/>
            <person name="Berka R."/>
            <person name="Labutti K."/>
            <person name="Lipzen A."/>
            <person name="Aerts A."/>
            <person name="Barry K."/>
            <person name="Henrissat B."/>
            <person name="Blanchette R."/>
            <person name="Grigoriev I."/>
            <person name="Cullen D."/>
        </authorList>
    </citation>
    <scope>NUCLEOTIDE SEQUENCE [LARGE SCALE GENOMIC DNA]</scope>
    <source>
        <strain evidence="2 3">MAD-698-R-SB12</strain>
    </source>
</reference>
<sequence length="915" mass="97447">MSGEPHTDDAIRVVVSPSQASYFAGEPFSVTITFTNTRSPDAVPPRSASHSATHSHKRSAHSISSVPMARPPTSPGTIRSAIPALPIRHSESVGPIARKGLIGRDRLPDTSKDPDIGEPSTSRRLLMKSLSISITPNDLQRPPQDIVKGKSPLSQLRTSDVPYPSPTSPRISSPLARSASFPIAPNHPHARKQSMMDGQLQVQDLRPPPSFGSSPTMPPMTPAITSPIPQTDPAAFRTQIPSAVNISSSAARAGPRRPPQLGHGPPPAANSTLNPNQPPRTAFSSSFPLPNTELILYSYAQLVGTLSLTPAGPSTPDQARTLQDVRARLLKRQVVGGGSMDITPSLSSRPFGHGQHLGQSGRSSRGRSTSVSSLFSLLSPTSLMPTSPTSSQPWSPAHRARAPSMFSLFSSDPAPGPSGVGLGFGAGVGTGAEQDVDPETPLPTFEMQPSMLAVDLSLAPGESRSYTYTVVLPENLPPTYKGRALRLSYQFILGVCRAASSTPAGGKGPTGANSSSRVMKVPIRVYNHVVVGRQPSPYDLLWPVSFWKSRGAPCSAKVAEEPRHLPKTGTQASTPGTSHPQAKSGTFEDLQDFARNLLSSFHDHDPNARGVRIRLPSEALELERDREREEAGALSGCRQAIEMLTRNPRKASYDVTKDGVKVAVLTFTKSAYRLGETVLGVVELNDRSSRARVLKLSALLEAHESLPSSISSPVNARQTRRVHAEHHSSFIPSTLRTTFSLDIPPDASPAFQVSIDGAPGTQSSPGGLEWKVRLCLLVAVASSTSRGGPDGVRLRQLVRDRSPGDWGASWKGTASIAPMERPDLRANAGVQSPTTPSTAATWLSYFTAPLLGPSAEYHDGDDEGPGSDSDGDEGAGLGDEVEWREVNAEMVECEVPIRVWPGNTAFKATDVVFDV</sequence>
<feature type="region of interest" description="Disordered" evidence="1">
    <location>
        <begin position="35"/>
        <end position="80"/>
    </location>
</feature>
<accession>A0A1X6NGT4</accession>
<feature type="region of interest" description="Disordered" evidence="1">
    <location>
        <begin position="420"/>
        <end position="441"/>
    </location>
</feature>
<name>A0A1X6NGT4_9APHY</name>
<proteinExistence type="predicted"/>
<dbReference type="PANTHER" id="PTHR12507">
    <property type="entry name" value="REDUCED GROWTH PHENOTYPE 1 RGP1, YEAST -RELATED"/>
    <property type="match status" value="1"/>
</dbReference>
<feature type="compositionally biased region" description="Acidic residues" evidence="1">
    <location>
        <begin position="859"/>
        <end position="873"/>
    </location>
</feature>
<feature type="compositionally biased region" description="Low complexity" evidence="1">
    <location>
        <begin position="357"/>
        <end position="371"/>
    </location>
</feature>
<dbReference type="GeneID" id="36328577"/>
<dbReference type="Proteomes" id="UP000194127">
    <property type="component" value="Unassembled WGS sequence"/>
</dbReference>
<dbReference type="STRING" id="670580.A0A1X6NGT4"/>
<dbReference type="Pfam" id="PF08737">
    <property type="entry name" value="Rgp1"/>
    <property type="match status" value="1"/>
</dbReference>
<feature type="region of interest" description="Disordered" evidence="1">
    <location>
        <begin position="802"/>
        <end position="835"/>
    </location>
</feature>
<evidence type="ECO:0000313" key="2">
    <source>
        <dbReference type="EMBL" id="OSX67858.1"/>
    </source>
</evidence>
<feature type="compositionally biased region" description="Polar residues" evidence="1">
    <location>
        <begin position="568"/>
        <end position="584"/>
    </location>
</feature>
<feature type="region of interest" description="Disordered" evidence="1">
    <location>
        <begin position="854"/>
        <end position="877"/>
    </location>
</feature>
<feature type="region of interest" description="Disordered" evidence="1">
    <location>
        <begin position="557"/>
        <end position="584"/>
    </location>
</feature>
<dbReference type="InterPro" id="IPR014848">
    <property type="entry name" value="Rgp1"/>
</dbReference>
<evidence type="ECO:0008006" key="4">
    <source>
        <dbReference type="Google" id="ProtNLM"/>
    </source>
</evidence>
<feature type="region of interest" description="Disordered" evidence="1">
    <location>
        <begin position="96"/>
        <end position="221"/>
    </location>
</feature>
<dbReference type="OrthoDB" id="1918at2759"/>
<organism evidence="2 3">
    <name type="scientific">Postia placenta MAD-698-R-SB12</name>
    <dbReference type="NCBI Taxonomy" id="670580"/>
    <lineage>
        <taxon>Eukaryota</taxon>
        <taxon>Fungi</taxon>
        <taxon>Dikarya</taxon>
        <taxon>Basidiomycota</taxon>
        <taxon>Agaricomycotina</taxon>
        <taxon>Agaricomycetes</taxon>
        <taxon>Polyporales</taxon>
        <taxon>Adustoporiaceae</taxon>
        <taxon>Rhodonia</taxon>
    </lineage>
</organism>
<feature type="region of interest" description="Disordered" evidence="1">
    <location>
        <begin position="336"/>
        <end position="371"/>
    </location>
</feature>
<feature type="region of interest" description="Disordered" evidence="1">
    <location>
        <begin position="249"/>
        <end position="287"/>
    </location>
</feature>